<gene>
    <name evidence="3" type="ORF">LTR69_010069</name>
</gene>
<feature type="compositionally biased region" description="Basic residues" evidence="2">
    <location>
        <begin position="239"/>
        <end position="251"/>
    </location>
</feature>
<keyword evidence="4" id="KW-1185">Reference proteome</keyword>
<sequence length="270" mass="30298">MGQDYDSLVQKYDRKCQKYESMGQDYDSLVQRYDREVQRNDKLNEEYESLLHKYNHKVQENDRLDHYLQQWMTVAPDRIKRLEEERDDALARATAYEVHLAKLFQEKDHARPENPTHIAGKNIATDFGAGPGDSCSSRVSRASSHHEPSIRKSGTALSQSLSAMRLKDNDLKSCGEETCEGPVSPLNDSRRDPYTTSPAADSVADSVAPVDEPPQPSPVQPLMRPTSPEARSDFSYQGRHGRRHGHGRGRRGGNQNPAEVGAAEVGRLGQ</sequence>
<feature type="region of interest" description="Disordered" evidence="2">
    <location>
        <begin position="110"/>
        <end position="158"/>
    </location>
</feature>
<feature type="region of interest" description="Disordered" evidence="2">
    <location>
        <begin position="172"/>
        <end position="270"/>
    </location>
</feature>
<dbReference type="Proteomes" id="UP001345691">
    <property type="component" value="Unassembled WGS sequence"/>
</dbReference>
<evidence type="ECO:0000313" key="3">
    <source>
        <dbReference type="EMBL" id="KAK5051778.1"/>
    </source>
</evidence>
<name>A0ABR0IYR5_9EURO</name>
<reference evidence="3 4" key="1">
    <citation type="submission" date="2023-08" db="EMBL/GenBank/DDBJ databases">
        <title>Black Yeasts Isolated from many extreme environments.</title>
        <authorList>
            <person name="Coleine C."/>
            <person name="Stajich J.E."/>
            <person name="Selbmann L."/>
        </authorList>
    </citation>
    <scope>NUCLEOTIDE SEQUENCE [LARGE SCALE GENOMIC DNA]</scope>
    <source>
        <strain evidence="3 4">CCFEE 6328</strain>
    </source>
</reference>
<proteinExistence type="predicted"/>
<evidence type="ECO:0000256" key="1">
    <source>
        <dbReference type="SAM" id="Coils"/>
    </source>
</evidence>
<comment type="caution">
    <text evidence="3">The sequence shown here is derived from an EMBL/GenBank/DDBJ whole genome shotgun (WGS) entry which is preliminary data.</text>
</comment>
<feature type="compositionally biased region" description="Low complexity" evidence="2">
    <location>
        <begin position="197"/>
        <end position="210"/>
    </location>
</feature>
<feature type="coiled-coil region" evidence="1">
    <location>
        <begin position="26"/>
        <end position="99"/>
    </location>
</feature>
<accession>A0ABR0IYR5</accession>
<dbReference type="EMBL" id="JAVRRF010000032">
    <property type="protein sequence ID" value="KAK5051778.1"/>
    <property type="molecule type" value="Genomic_DNA"/>
</dbReference>
<evidence type="ECO:0000313" key="4">
    <source>
        <dbReference type="Proteomes" id="UP001345691"/>
    </source>
</evidence>
<organism evidence="3 4">
    <name type="scientific">Exophiala sideris</name>
    <dbReference type="NCBI Taxonomy" id="1016849"/>
    <lineage>
        <taxon>Eukaryota</taxon>
        <taxon>Fungi</taxon>
        <taxon>Dikarya</taxon>
        <taxon>Ascomycota</taxon>
        <taxon>Pezizomycotina</taxon>
        <taxon>Eurotiomycetes</taxon>
        <taxon>Chaetothyriomycetidae</taxon>
        <taxon>Chaetothyriales</taxon>
        <taxon>Herpotrichiellaceae</taxon>
        <taxon>Exophiala</taxon>
    </lineage>
</organism>
<protein>
    <submittedName>
        <fullName evidence="3">Uncharacterized protein</fullName>
    </submittedName>
</protein>
<keyword evidence="1" id="KW-0175">Coiled coil</keyword>
<evidence type="ECO:0000256" key="2">
    <source>
        <dbReference type="SAM" id="MobiDB-lite"/>
    </source>
</evidence>